<proteinExistence type="predicted"/>
<dbReference type="Proteomes" id="UP000007635">
    <property type="component" value="Unassembled WGS sequence"/>
</dbReference>
<dbReference type="SMART" id="SM00612">
    <property type="entry name" value="Kelch"/>
    <property type="match status" value="5"/>
</dbReference>
<reference evidence="4 5" key="1">
    <citation type="journal article" date="2021" name="G3 (Bethesda)">
        <title>Improved contiguity of the threespine stickleback genome using long-read sequencing.</title>
        <authorList>
            <person name="Nath S."/>
            <person name="Shaw D.E."/>
            <person name="White M.A."/>
        </authorList>
    </citation>
    <scope>NUCLEOTIDE SEQUENCE [LARGE SCALE GENOMIC DNA]</scope>
    <source>
        <strain evidence="4 5">Lake Benthic</strain>
    </source>
</reference>
<name>G3N7M7_GASAC</name>
<keyword evidence="5" id="KW-1185">Reference proteome</keyword>
<dbReference type="AlphaFoldDB" id="G3N7M7"/>
<dbReference type="Ensembl" id="ENSGACT00000001311.2">
    <property type="protein sequence ID" value="ENSGACP00000001310.2"/>
    <property type="gene ID" value="ENSGACG00000001007.2"/>
</dbReference>
<evidence type="ECO:0000313" key="5">
    <source>
        <dbReference type="Proteomes" id="UP000007635"/>
    </source>
</evidence>
<dbReference type="InterPro" id="IPR017096">
    <property type="entry name" value="BTB-kelch_protein"/>
</dbReference>
<feature type="domain" description="BTB" evidence="3">
    <location>
        <begin position="16"/>
        <end position="83"/>
    </location>
</feature>
<dbReference type="SMART" id="SM00225">
    <property type="entry name" value="BTB"/>
    <property type="match status" value="1"/>
</dbReference>
<protein>
    <recommendedName>
        <fullName evidence="3">BTB domain-containing protein</fullName>
    </recommendedName>
</protein>
<reference evidence="4" key="2">
    <citation type="submission" date="2025-08" db="UniProtKB">
        <authorList>
            <consortium name="Ensembl"/>
        </authorList>
    </citation>
    <scope>IDENTIFICATION</scope>
</reference>
<dbReference type="PANTHER" id="PTHR24412">
    <property type="entry name" value="KELCH PROTEIN"/>
    <property type="match status" value="1"/>
</dbReference>
<dbReference type="Gene3D" id="3.30.710.10">
    <property type="entry name" value="Potassium Channel Kv1.1, Chain A"/>
    <property type="match status" value="1"/>
</dbReference>
<dbReference type="InterPro" id="IPR011705">
    <property type="entry name" value="BACK"/>
</dbReference>
<keyword evidence="1" id="KW-0880">Kelch repeat</keyword>
<dbReference type="OrthoDB" id="191037at2759"/>
<evidence type="ECO:0000259" key="3">
    <source>
        <dbReference type="PROSITE" id="PS50097"/>
    </source>
</evidence>
<dbReference type="GeneTree" id="ENSGT00940000154664"/>
<dbReference type="Gene3D" id="1.25.40.420">
    <property type="match status" value="1"/>
</dbReference>
<dbReference type="SMART" id="SM00875">
    <property type="entry name" value="BACK"/>
    <property type="match status" value="1"/>
</dbReference>
<dbReference type="InterPro" id="IPR011043">
    <property type="entry name" value="Gal_Oxase/kelch_b-propeller"/>
</dbReference>
<evidence type="ECO:0000256" key="1">
    <source>
        <dbReference type="ARBA" id="ARBA00022441"/>
    </source>
</evidence>
<dbReference type="SUPFAM" id="SSF54695">
    <property type="entry name" value="POZ domain"/>
    <property type="match status" value="1"/>
</dbReference>
<dbReference type="Pfam" id="PF07707">
    <property type="entry name" value="BACK"/>
    <property type="match status" value="1"/>
</dbReference>
<reference evidence="4" key="3">
    <citation type="submission" date="2025-09" db="UniProtKB">
        <authorList>
            <consortium name="Ensembl"/>
        </authorList>
    </citation>
    <scope>IDENTIFICATION</scope>
</reference>
<keyword evidence="2" id="KW-0677">Repeat</keyword>
<dbReference type="SUPFAM" id="SSF50965">
    <property type="entry name" value="Galactose oxidase, central domain"/>
    <property type="match status" value="1"/>
</dbReference>
<evidence type="ECO:0000313" key="4">
    <source>
        <dbReference type="Ensembl" id="ENSGACP00000001310.2"/>
    </source>
</evidence>
<dbReference type="Pfam" id="PF00651">
    <property type="entry name" value="BTB"/>
    <property type="match status" value="1"/>
</dbReference>
<evidence type="ECO:0000256" key="2">
    <source>
        <dbReference type="ARBA" id="ARBA00022737"/>
    </source>
</evidence>
<dbReference type="InterPro" id="IPR006652">
    <property type="entry name" value="Kelch_1"/>
</dbReference>
<dbReference type="InterPro" id="IPR015915">
    <property type="entry name" value="Kelch-typ_b-propeller"/>
</dbReference>
<dbReference type="InterPro" id="IPR000210">
    <property type="entry name" value="BTB/POZ_dom"/>
</dbReference>
<dbReference type="PIRSF" id="PIRSF037037">
    <property type="entry name" value="Kelch-like_protein_gigaxonin"/>
    <property type="match status" value="1"/>
</dbReference>
<dbReference type="Bgee" id="ENSGACG00000001007">
    <property type="expression patterns" value="Expressed in testis and 2 other cell types or tissues"/>
</dbReference>
<sequence>VEFSIFNDLRLEGKLCDAVIRVAGQEDFKVHKVVLCNCSAYFRYLFCTEPPAPQQIYTFPTVSPPAMRLLLQHAYTGSAALTPENVLELLETAGRLAATALVRACCDFLEGRLTSANCVDMWLLADSHGRPELRQKAYHHLLRHFEEVAAHAENFLQLSAWQLADVIERDELHVGQEDAVFRAVLRWVGHAPEDRCCHLIKHRLISSLHLDNVSPSSRCNPVVRRSLECVTMVLNAMTVHAQPRRGEAADPLALAPQPRCWPSAAETEASPNTHVQLYDARADRWMGVARGPSRGFHGCAVLNGAVYCIGGFDGERNLRSVRAMDVATRTWWDAGPMRKARSHLSVVALDGCIYAMGGCDGFGVLSTAERYRADTGNWTLLAPMHRQRSDSCAAALRGKVYIFDGIPLNTAGSNAECYDPHANQWTLIAPMLAGCNVAQAVGGVRHFSATNRVLIYDPASNRWSEGTPMISARSSFGLAVLEDKLYAAGGYNNPCCVRQVERYDRATDRWSPVRDMAGAVCVCVCVCVRVPSDSWAEASWRFHWTQRS</sequence>
<dbReference type="PROSITE" id="PS50097">
    <property type="entry name" value="BTB"/>
    <property type="match status" value="1"/>
</dbReference>
<dbReference type="InterPro" id="IPR011333">
    <property type="entry name" value="SKP1/BTB/POZ_sf"/>
</dbReference>
<dbReference type="Pfam" id="PF01344">
    <property type="entry name" value="Kelch_1"/>
    <property type="match status" value="4"/>
</dbReference>
<dbReference type="Gene3D" id="2.120.10.80">
    <property type="entry name" value="Kelch-type beta propeller"/>
    <property type="match status" value="2"/>
</dbReference>
<accession>G3N7M7</accession>
<organism evidence="4 5">
    <name type="scientific">Gasterosteus aculeatus aculeatus</name>
    <name type="common">three-spined stickleback</name>
    <dbReference type="NCBI Taxonomy" id="481459"/>
    <lineage>
        <taxon>Eukaryota</taxon>
        <taxon>Metazoa</taxon>
        <taxon>Chordata</taxon>
        <taxon>Craniata</taxon>
        <taxon>Vertebrata</taxon>
        <taxon>Euteleostomi</taxon>
        <taxon>Actinopterygii</taxon>
        <taxon>Neopterygii</taxon>
        <taxon>Teleostei</taxon>
        <taxon>Neoteleostei</taxon>
        <taxon>Acanthomorphata</taxon>
        <taxon>Eupercaria</taxon>
        <taxon>Perciformes</taxon>
        <taxon>Cottioidei</taxon>
        <taxon>Gasterosteales</taxon>
        <taxon>Gasterosteidae</taxon>
        <taxon>Gasterosteus</taxon>
    </lineage>
</organism>
<dbReference type="PANTHER" id="PTHR24412:SF172">
    <property type="entry name" value="KELCH-LIKE PROTEIN 10"/>
    <property type="match status" value="1"/>
</dbReference>